<feature type="signal peptide" evidence="1">
    <location>
        <begin position="1"/>
        <end position="19"/>
    </location>
</feature>
<accession>A0A2U1CNS7</accession>
<dbReference type="OrthoDB" id="9342567at2"/>
<dbReference type="InterPro" id="IPR016980">
    <property type="entry name" value="S-AdoMet-dep_MeTrfase_Alr7345"/>
</dbReference>
<dbReference type="CDD" id="cd02440">
    <property type="entry name" value="AdoMet_MTases"/>
    <property type="match status" value="1"/>
</dbReference>
<feature type="chain" id="PRO_5015769618" evidence="1">
    <location>
        <begin position="20"/>
        <end position="271"/>
    </location>
</feature>
<dbReference type="EMBL" id="QEKO01000002">
    <property type="protein sequence ID" value="PVY62594.1"/>
    <property type="molecule type" value="Genomic_DNA"/>
</dbReference>
<dbReference type="GO" id="GO:0008168">
    <property type="term" value="F:methyltransferase activity"/>
    <property type="evidence" value="ECO:0007669"/>
    <property type="project" value="UniProtKB-KW"/>
</dbReference>
<dbReference type="STRING" id="1231391.GCA_000308195_02134"/>
<dbReference type="Proteomes" id="UP000246145">
    <property type="component" value="Unassembled WGS sequence"/>
</dbReference>
<proteinExistence type="predicted"/>
<reference evidence="2 3" key="1">
    <citation type="submission" date="2018-04" db="EMBL/GenBank/DDBJ databases">
        <title>Genomic Encyclopedia of Type Strains, Phase IV (KMG-IV): sequencing the most valuable type-strain genomes for metagenomic binning, comparative biology and taxonomic classification.</title>
        <authorList>
            <person name="Goeker M."/>
        </authorList>
    </citation>
    <scope>NUCLEOTIDE SEQUENCE [LARGE SCALE GENOMIC DNA]</scope>
    <source>
        <strain evidence="2 3">DSM 10065</strain>
    </source>
</reference>
<dbReference type="InterPro" id="IPR029063">
    <property type="entry name" value="SAM-dependent_MTases_sf"/>
</dbReference>
<evidence type="ECO:0000313" key="2">
    <source>
        <dbReference type="EMBL" id="PVY62594.1"/>
    </source>
</evidence>
<evidence type="ECO:0000313" key="3">
    <source>
        <dbReference type="Proteomes" id="UP000246145"/>
    </source>
</evidence>
<keyword evidence="2" id="KW-0489">Methyltransferase</keyword>
<sequence length="271" mass="29798">MRQALAAVIALGMASIAHAAAPAADDALKAAIASDQRTPAYVQRDAARHPYGTLSFFGIQPNMTVVELSPGGGWYTEILAPYLRDAGRYIAAAYGEDSPKEYRRGYTANFKKKLAADPTRFGKVQLTVFEPPSNLSYAPPGSADLVLTFRNLHNWLSYGDDNMKRVFQSVYDTLKPGGVFGVVEHRLPENMKQDATASSGYMHESYVIEMAESVGFKLAAKSEINANPKDTADHPNGVWALPPTYRNKDKDRARYEAIGESDRMTLKFVKP</sequence>
<organism evidence="2 3">
    <name type="scientific">Pusillimonas noertemannii</name>
    <dbReference type="NCBI Taxonomy" id="305977"/>
    <lineage>
        <taxon>Bacteria</taxon>
        <taxon>Pseudomonadati</taxon>
        <taxon>Pseudomonadota</taxon>
        <taxon>Betaproteobacteria</taxon>
        <taxon>Burkholderiales</taxon>
        <taxon>Alcaligenaceae</taxon>
        <taxon>Pusillimonas</taxon>
    </lineage>
</organism>
<keyword evidence="1" id="KW-0732">Signal</keyword>
<dbReference type="PIRSF" id="PIRSF031679">
    <property type="entry name" value="Mtase_Alr7345_prd"/>
    <property type="match status" value="1"/>
</dbReference>
<name>A0A2U1CNS7_9BURK</name>
<keyword evidence="2" id="KW-0808">Transferase</keyword>
<dbReference type="AlphaFoldDB" id="A0A2U1CNS7"/>
<keyword evidence="3" id="KW-1185">Reference proteome</keyword>
<evidence type="ECO:0000256" key="1">
    <source>
        <dbReference type="SAM" id="SignalP"/>
    </source>
</evidence>
<dbReference type="Gene3D" id="3.40.50.150">
    <property type="entry name" value="Vaccinia Virus protein VP39"/>
    <property type="match status" value="1"/>
</dbReference>
<comment type="caution">
    <text evidence="2">The sequence shown here is derived from an EMBL/GenBank/DDBJ whole genome shotgun (WGS) entry which is preliminary data.</text>
</comment>
<dbReference type="SUPFAM" id="SSF53335">
    <property type="entry name" value="S-adenosyl-L-methionine-dependent methyltransferases"/>
    <property type="match status" value="1"/>
</dbReference>
<protein>
    <submittedName>
        <fullName evidence="2">Putative methyltransferase</fullName>
    </submittedName>
</protein>
<gene>
    <name evidence="2" type="ORF">C7440_2088</name>
</gene>
<dbReference type="GO" id="GO:0032259">
    <property type="term" value="P:methylation"/>
    <property type="evidence" value="ECO:0007669"/>
    <property type="project" value="UniProtKB-KW"/>
</dbReference>
<dbReference type="RefSeq" id="WP_116518588.1">
    <property type="nucleotide sequence ID" value="NZ_JACCEX010000002.1"/>
</dbReference>